<name>A0A1G2LAB9_9BACT</name>
<feature type="transmembrane region" description="Helical" evidence="1">
    <location>
        <begin position="7"/>
        <end position="26"/>
    </location>
</feature>
<dbReference type="AlphaFoldDB" id="A0A1G2LAB9"/>
<dbReference type="STRING" id="1802280.A3B37_00115"/>
<keyword evidence="1" id="KW-1133">Transmembrane helix</keyword>
<evidence type="ECO:0000259" key="2">
    <source>
        <dbReference type="Pfam" id="PF26449"/>
    </source>
</evidence>
<keyword evidence="1" id="KW-0472">Membrane</keyword>
<organism evidence="3 4">
    <name type="scientific">Candidatus Sungbacteria bacterium RIFCSPLOWO2_01_FULL_59_16</name>
    <dbReference type="NCBI Taxonomy" id="1802280"/>
    <lineage>
        <taxon>Bacteria</taxon>
        <taxon>Candidatus Sungiibacteriota</taxon>
    </lineage>
</organism>
<protein>
    <recommendedName>
        <fullName evidence="2">DUF8128 domain-containing protein</fullName>
    </recommendedName>
</protein>
<dbReference type="EMBL" id="MHQS01000015">
    <property type="protein sequence ID" value="OHA08494.1"/>
    <property type="molecule type" value="Genomic_DNA"/>
</dbReference>
<dbReference type="Pfam" id="PF26449">
    <property type="entry name" value="DUF8128"/>
    <property type="match status" value="1"/>
</dbReference>
<feature type="domain" description="DUF8128" evidence="2">
    <location>
        <begin position="52"/>
        <end position="349"/>
    </location>
</feature>
<evidence type="ECO:0000313" key="4">
    <source>
        <dbReference type="Proteomes" id="UP000176705"/>
    </source>
</evidence>
<dbReference type="InterPro" id="IPR058441">
    <property type="entry name" value="DUF8128"/>
</dbReference>
<comment type="caution">
    <text evidence="3">The sequence shown here is derived from an EMBL/GenBank/DDBJ whole genome shotgun (WGS) entry which is preliminary data.</text>
</comment>
<proteinExistence type="predicted"/>
<dbReference type="Proteomes" id="UP000176705">
    <property type="component" value="Unassembled WGS sequence"/>
</dbReference>
<evidence type="ECO:0000256" key="1">
    <source>
        <dbReference type="SAM" id="Phobius"/>
    </source>
</evidence>
<accession>A0A1G2LAB9</accession>
<keyword evidence="1" id="KW-0812">Transmembrane</keyword>
<reference evidence="3 4" key="1">
    <citation type="journal article" date="2016" name="Nat. Commun.">
        <title>Thousands of microbial genomes shed light on interconnected biogeochemical processes in an aquifer system.</title>
        <authorList>
            <person name="Anantharaman K."/>
            <person name="Brown C.T."/>
            <person name="Hug L.A."/>
            <person name="Sharon I."/>
            <person name="Castelle C.J."/>
            <person name="Probst A.J."/>
            <person name="Thomas B.C."/>
            <person name="Singh A."/>
            <person name="Wilkins M.J."/>
            <person name="Karaoz U."/>
            <person name="Brodie E.L."/>
            <person name="Williams K.H."/>
            <person name="Hubbard S.S."/>
            <person name="Banfield J.F."/>
        </authorList>
    </citation>
    <scope>NUCLEOTIDE SEQUENCE [LARGE SCALE GENOMIC DNA]</scope>
</reference>
<evidence type="ECO:0000313" key="3">
    <source>
        <dbReference type="EMBL" id="OHA08494.1"/>
    </source>
</evidence>
<sequence length="445" mass="51067">MPALADFLGQLAVAWAVVANTWWIFVPPLLAIAGWQHWLYYLKVRYFSLLSWVLLEVRIPRDIAKTPEAMEQVFAGLQALYWDFDPDEVYWLGLQHDYVVFEMVSLGGETRFYVRVPVHFRNLVEAQIYAQYPEAEIAEAEDYMALLPDRAPSDEWDLFGLEFNLEKDDAYPIRTFQDFRSLTASAEEFEKVDPFASLAECLGKCGAGEHIGYHLLLRPAQTPTPNAWRERGQALVDKLIGRKAIQKKGKIAQALEPLEPLTTGWGEPLRPLFGLGPATPEAAAKKEEAPRISFLPPDIDEQVKAIRRNVMKPGFETVIRFIYLARRDRFSHVHVAAFIGGLKTYNSPTLNSFKFNGASVATSTPWWWPKFMRRRRKAYQQRLFYRYYRARKPFTDIVTLRSKPVVLNSEELATIYHYPGRTAKAPMLPRIEARRSEPPATLPVG</sequence>
<gene>
    <name evidence="3" type="ORF">A3B37_00115</name>
</gene>